<evidence type="ECO:0000256" key="1">
    <source>
        <dbReference type="SAM" id="SignalP"/>
    </source>
</evidence>
<organism evidence="2 3">
    <name type="scientific">Oryzomonas rubra</name>
    <dbReference type="NCBI Taxonomy" id="2509454"/>
    <lineage>
        <taxon>Bacteria</taxon>
        <taxon>Pseudomonadati</taxon>
        <taxon>Thermodesulfobacteriota</taxon>
        <taxon>Desulfuromonadia</taxon>
        <taxon>Geobacterales</taxon>
        <taxon>Geobacteraceae</taxon>
        <taxon>Oryzomonas</taxon>
    </lineage>
</organism>
<proteinExistence type="predicted"/>
<dbReference type="AlphaFoldDB" id="A0A5A9XG34"/>
<dbReference type="EMBL" id="SRSD01000004">
    <property type="protein sequence ID" value="KAA0892162.1"/>
    <property type="molecule type" value="Genomic_DNA"/>
</dbReference>
<sequence>MKSSKMAAVLLLMLMGLAGCGGSGGGSGSPGATIGGQPAAGNNVMSVTVNGSLCSGNPSYPNEPCVSVTICAPGTTNCQTIGDILLDTGSSGLRIFNQALTVPLTQVTAGSGLLAECVNFGDGSSMWGPVQMASVILGNEPAVQIPVQVVNQNFGTPSNLCTSPNSTPNTSPSEANYNGILGVGLFAQDSGLYFSCSGAASGSSCAGTAVPNASQLINPVAVLPGDNNGVIVQLPGVPTNGAGSANGSLILGIGTQSNNVPSGVTAYGANQFAEFTTTFNGLRYASFLDTGSNGLFFPSPSATQLPACPSPNAAWFCPPAAVSFSATNTGAGGSPSGIVSFLIGNAVSHFNTSNQVFGDLGGGAATSFDWGLPFFLGRSVFVGIDGASSSLGTGPYWAY</sequence>
<dbReference type="RefSeq" id="WP_149307099.1">
    <property type="nucleotide sequence ID" value="NZ_SRSD01000004.1"/>
</dbReference>
<name>A0A5A9XG34_9BACT</name>
<dbReference type="Proteomes" id="UP000324298">
    <property type="component" value="Unassembled WGS sequence"/>
</dbReference>
<feature type="chain" id="PRO_5022790052" evidence="1">
    <location>
        <begin position="19"/>
        <end position="399"/>
    </location>
</feature>
<dbReference type="OrthoDB" id="5289858at2"/>
<protein>
    <submittedName>
        <fullName evidence="2">DUF3443 family protein</fullName>
    </submittedName>
</protein>
<feature type="signal peptide" evidence="1">
    <location>
        <begin position="1"/>
        <end position="18"/>
    </location>
</feature>
<dbReference type="Pfam" id="PF11925">
    <property type="entry name" value="DUF3443"/>
    <property type="match status" value="1"/>
</dbReference>
<keyword evidence="1" id="KW-0732">Signal</keyword>
<evidence type="ECO:0000313" key="2">
    <source>
        <dbReference type="EMBL" id="KAA0892162.1"/>
    </source>
</evidence>
<gene>
    <name evidence="2" type="ORF">ET418_08145</name>
</gene>
<accession>A0A5A9XG34</accession>
<reference evidence="2 3" key="1">
    <citation type="submission" date="2019-04" db="EMBL/GenBank/DDBJ databases">
        <title>Geobacter ruber sp. nov., ferric-reducing bacteria isolated from paddy soil.</title>
        <authorList>
            <person name="Xu Z."/>
            <person name="Masuda Y."/>
            <person name="Itoh H."/>
            <person name="Senoo K."/>
        </authorList>
    </citation>
    <scope>NUCLEOTIDE SEQUENCE [LARGE SCALE GENOMIC DNA]</scope>
    <source>
        <strain evidence="2 3">Red88</strain>
    </source>
</reference>
<dbReference type="PROSITE" id="PS51257">
    <property type="entry name" value="PROKAR_LIPOPROTEIN"/>
    <property type="match status" value="1"/>
</dbReference>
<comment type="caution">
    <text evidence="2">The sequence shown here is derived from an EMBL/GenBank/DDBJ whole genome shotgun (WGS) entry which is preliminary data.</text>
</comment>
<evidence type="ECO:0000313" key="3">
    <source>
        <dbReference type="Proteomes" id="UP000324298"/>
    </source>
</evidence>
<dbReference type="InterPro" id="IPR021847">
    <property type="entry name" value="DUF3443"/>
</dbReference>
<keyword evidence="3" id="KW-1185">Reference proteome</keyword>